<dbReference type="AlphaFoldDB" id="A0A5P1FHY0"/>
<keyword evidence="1" id="KW-0812">Transmembrane</keyword>
<dbReference type="Proteomes" id="UP000243459">
    <property type="component" value="Chromosome 2"/>
</dbReference>
<feature type="transmembrane region" description="Helical" evidence="1">
    <location>
        <begin position="40"/>
        <end position="62"/>
    </location>
</feature>
<proteinExistence type="predicted"/>
<organism evidence="2 3">
    <name type="scientific">Asparagus officinalis</name>
    <name type="common">Garden asparagus</name>
    <dbReference type="NCBI Taxonomy" id="4686"/>
    <lineage>
        <taxon>Eukaryota</taxon>
        <taxon>Viridiplantae</taxon>
        <taxon>Streptophyta</taxon>
        <taxon>Embryophyta</taxon>
        <taxon>Tracheophyta</taxon>
        <taxon>Spermatophyta</taxon>
        <taxon>Magnoliopsida</taxon>
        <taxon>Liliopsida</taxon>
        <taxon>Asparagales</taxon>
        <taxon>Asparagaceae</taxon>
        <taxon>Asparagoideae</taxon>
        <taxon>Asparagus</taxon>
    </lineage>
</organism>
<keyword evidence="3" id="KW-1185">Reference proteome</keyword>
<keyword evidence="1" id="KW-1133">Transmembrane helix</keyword>
<protein>
    <submittedName>
        <fullName evidence="2">Uncharacterized protein</fullName>
    </submittedName>
</protein>
<dbReference type="Gramene" id="ONK77323">
    <property type="protein sequence ID" value="ONK77323"/>
    <property type="gene ID" value="A4U43_C02F5350"/>
</dbReference>
<keyword evidence="1" id="KW-0472">Membrane</keyword>
<accession>A0A5P1FHY0</accession>
<name>A0A5P1FHY0_ASPOF</name>
<reference evidence="3" key="1">
    <citation type="journal article" date="2017" name="Nat. Commun.">
        <title>The asparagus genome sheds light on the origin and evolution of a young Y chromosome.</title>
        <authorList>
            <person name="Harkess A."/>
            <person name="Zhou J."/>
            <person name="Xu C."/>
            <person name="Bowers J.E."/>
            <person name="Van der Hulst R."/>
            <person name="Ayyampalayam S."/>
            <person name="Mercati F."/>
            <person name="Riccardi P."/>
            <person name="McKain M.R."/>
            <person name="Kakrana A."/>
            <person name="Tang H."/>
            <person name="Ray J."/>
            <person name="Groenendijk J."/>
            <person name="Arikit S."/>
            <person name="Mathioni S.M."/>
            <person name="Nakano M."/>
            <person name="Shan H."/>
            <person name="Telgmann-Rauber A."/>
            <person name="Kanno A."/>
            <person name="Yue Z."/>
            <person name="Chen H."/>
            <person name="Li W."/>
            <person name="Chen Y."/>
            <person name="Xu X."/>
            <person name="Zhang Y."/>
            <person name="Luo S."/>
            <person name="Chen H."/>
            <person name="Gao J."/>
            <person name="Mao Z."/>
            <person name="Pires J.C."/>
            <person name="Luo M."/>
            <person name="Kudrna D."/>
            <person name="Wing R.A."/>
            <person name="Meyers B.C."/>
            <person name="Yi K."/>
            <person name="Kong H."/>
            <person name="Lavrijsen P."/>
            <person name="Sunseri F."/>
            <person name="Falavigna A."/>
            <person name="Ye Y."/>
            <person name="Leebens-Mack J.H."/>
            <person name="Chen G."/>
        </authorList>
    </citation>
    <scope>NUCLEOTIDE SEQUENCE [LARGE SCALE GENOMIC DNA]</scope>
    <source>
        <strain evidence="3">cv. DH0086</strain>
    </source>
</reference>
<dbReference type="EMBL" id="CM007382">
    <property type="protein sequence ID" value="ONK77323.1"/>
    <property type="molecule type" value="Genomic_DNA"/>
</dbReference>
<gene>
    <name evidence="2" type="ORF">A4U43_C02F5350</name>
</gene>
<evidence type="ECO:0000313" key="2">
    <source>
        <dbReference type="EMBL" id="ONK77323.1"/>
    </source>
</evidence>
<sequence length="134" mass="15404">MFRITRSKNVGRASPEMYLLSFLVAAIELIFDIFDEERTLVIVLGWITLAVTASYVHIFIIYTSGPMRMRIDSMLHNLEKEIHDVDIDKISHRYNLPGRWAGRSLVIKSLLKDYAKQNISEVRGQITMVDVSSC</sequence>
<evidence type="ECO:0000313" key="3">
    <source>
        <dbReference type="Proteomes" id="UP000243459"/>
    </source>
</evidence>
<evidence type="ECO:0000256" key="1">
    <source>
        <dbReference type="SAM" id="Phobius"/>
    </source>
</evidence>
<feature type="transmembrane region" description="Helical" evidence="1">
    <location>
        <begin position="16"/>
        <end position="34"/>
    </location>
</feature>